<comment type="caution">
    <text evidence="1">The sequence shown here is derived from an EMBL/GenBank/DDBJ whole genome shotgun (WGS) entry which is preliminary data.</text>
</comment>
<gene>
    <name evidence="1" type="ORF">E2C01_062697</name>
</gene>
<dbReference type="AlphaFoldDB" id="A0A5B7HFZ2"/>
<evidence type="ECO:0000313" key="1">
    <source>
        <dbReference type="EMBL" id="MPC68495.1"/>
    </source>
</evidence>
<dbReference type="EMBL" id="VSRR010027940">
    <property type="protein sequence ID" value="MPC68495.1"/>
    <property type="molecule type" value="Genomic_DNA"/>
</dbReference>
<reference evidence="1 2" key="1">
    <citation type="submission" date="2019-05" db="EMBL/GenBank/DDBJ databases">
        <title>Another draft genome of Portunus trituberculatus and its Hox gene families provides insights of decapod evolution.</title>
        <authorList>
            <person name="Jeong J.-H."/>
            <person name="Song I."/>
            <person name="Kim S."/>
            <person name="Choi T."/>
            <person name="Kim D."/>
            <person name="Ryu S."/>
            <person name="Kim W."/>
        </authorList>
    </citation>
    <scope>NUCLEOTIDE SEQUENCE [LARGE SCALE GENOMIC DNA]</scope>
    <source>
        <tissue evidence="1">Muscle</tissue>
    </source>
</reference>
<organism evidence="1 2">
    <name type="scientific">Portunus trituberculatus</name>
    <name type="common">Swimming crab</name>
    <name type="synonym">Neptunus trituberculatus</name>
    <dbReference type="NCBI Taxonomy" id="210409"/>
    <lineage>
        <taxon>Eukaryota</taxon>
        <taxon>Metazoa</taxon>
        <taxon>Ecdysozoa</taxon>
        <taxon>Arthropoda</taxon>
        <taxon>Crustacea</taxon>
        <taxon>Multicrustacea</taxon>
        <taxon>Malacostraca</taxon>
        <taxon>Eumalacostraca</taxon>
        <taxon>Eucarida</taxon>
        <taxon>Decapoda</taxon>
        <taxon>Pleocyemata</taxon>
        <taxon>Brachyura</taxon>
        <taxon>Eubrachyura</taxon>
        <taxon>Portunoidea</taxon>
        <taxon>Portunidae</taxon>
        <taxon>Portuninae</taxon>
        <taxon>Portunus</taxon>
    </lineage>
</organism>
<dbReference type="Proteomes" id="UP000324222">
    <property type="component" value="Unassembled WGS sequence"/>
</dbReference>
<protein>
    <submittedName>
        <fullName evidence="1">Uncharacterized protein</fullName>
    </submittedName>
</protein>
<proteinExistence type="predicted"/>
<evidence type="ECO:0000313" key="2">
    <source>
        <dbReference type="Proteomes" id="UP000324222"/>
    </source>
</evidence>
<keyword evidence="2" id="KW-1185">Reference proteome</keyword>
<accession>A0A5B7HFZ2</accession>
<name>A0A5B7HFZ2_PORTR</name>
<sequence length="70" mass="7914">MLEKKTKKKRDYYTVTIKITTTSPLLVQHFTSFTTAITISKALPPAITASITITLTLLHNFKHYDLTSDT</sequence>